<proteinExistence type="inferred from homology"/>
<organism evidence="10 11">
    <name type="scientific">Gloeobacter kilaueensis (strain ATCC BAA-2537 / CCAP 1431/1 / ULC 316 / JS1)</name>
    <dbReference type="NCBI Taxonomy" id="1183438"/>
    <lineage>
        <taxon>Bacteria</taxon>
        <taxon>Bacillati</taxon>
        <taxon>Cyanobacteriota</taxon>
        <taxon>Cyanophyceae</taxon>
        <taxon>Gloeobacterales</taxon>
        <taxon>Gloeobacteraceae</taxon>
        <taxon>Gloeobacter</taxon>
    </lineage>
</organism>
<feature type="domain" description="ABC3 transporter permease C-terminal" evidence="8">
    <location>
        <begin position="365"/>
        <end position="482"/>
    </location>
</feature>
<feature type="domain" description="MacB-like periplasmic core" evidence="9">
    <location>
        <begin position="101"/>
        <end position="323"/>
    </location>
</feature>
<evidence type="ECO:0000259" key="8">
    <source>
        <dbReference type="Pfam" id="PF02687"/>
    </source>
</evidence>
<dbReference type="PANTHER" id="PTHR30572:SF4">
    <property type="entry name" value="ABC TRANSPORTER PERMEASE YTRF"/>
    <property type="match status" value="1"/>
</dbReference>
<dbReference type="GO" id="GO:0005524">
    <property type="term" value="F:ATP binding"/>
    <property type="evidence" value="ECO:0007669"/>
    <property type="project" value="UniProtKB-KW"/>
</dbReference>
<evidence type="ECO:0000256" key="3">
    <source>
        <dbReference type="ARBA" id="ARBA00022692"/>
    </source>
</evidence>
<dbReference type="Pfam" id="PF12704">
    <property type="entry name" value="MacB_PCD"/>
    <property type="match status" value="2"/>
</dbReference>
<evidence type="ECO:0000256" key="5">
    <source>
        <dbReference type="ARBA" id="ARBA00023136"/>
    </source>
</evidence>
<feature type="domain" description="MacB-like periplasmic core" evidence="9">
    <location>
        <begin position="513"/>
        <end position="733"/>
    </location>
</feature>
<evidence type="ECO:0000256" key="6">
    <source>
        <dbReference type="ARBA" id="ARBA00038076"/>
    </source>
</evidence>
<accession>U5QMP9</accession>
<dbReference type="InterPro" id="IPR017800">
    <property type="entry name" value="ADOP"/>
</dbReference>
<evidence type="ECO:0000256" key="4">
    <source>
        <dbReference type="ARBA" id="ARBA00022989"/>
    </source>
</evidence>
<feature type="domain" description="ABC3 transporter permease C-terminal" evidence="8">
    <location>
        <begin position="770"/>
        <end position="883"/>
    </location>
</feature>
<dbReference type="Proteomes" id="UP000017396">
    <property type="component" value="Chromosome"/>
</dbReference>
<keyword evidence="10" id="KW-0067">ATP-binding</keyword>
<feature type="transmembrane region" description="Helical" evidence="7">
    <location>
        <begin position="457"/>
        <end position="480"/>
    </location>
</feature>
<dbReference type="HOGENOM" id="CLU_009433_1_0_3"/>
<dbReference type="PANTHER" id="PTHR30572">
    <property type="entry name" value="MEMBRANE COMPONENT OF TRANSPORTER-RELATED"/>
    <property type="match status" value="1"/>
</dbReference>
<protein>
    <submittedName>
        <fullName evidence="10">Macrolide transporter ATP-binding /permease protein</fullName>
    </submittedName>
</protein>
<dbReference type="InterPro" id="IPR050250">
    <property type="entry name" value="Macrolide_Exporter_MacB"/>
</dbReference>
<name>U5QMP9_GLOK1</name>
<dbReference type="AlphaFoldDB" id="U5QMP9"/>
<dbReference type="EMBL" id="CP003587">
    <property type="protein sequence ID" value="AGY60277.1"/>
    <property type="molecule type" value="Genomic_DNA"/>
</dbReference>
<sequence length="890" mass="94651">MACEVESDASAALPLAERCYGLLLLAYPAEFRAEYASEMLQLFADERRDEGRRRGMVGMVQLWLRTIANVAVTATAEHWDGLRRDLSYGLQMLLARPAFAVVAIAVLAVGIGASTAFFSVIDAVLLRPLPFPGADRLVIVEQQSRGNGGGVSYPNFLDWRARNHVFSSMAVFNSGYFALRTAGPPERVAGAVVSADLFSLLGVRAQRGRTFLPVEDRLGGGPVGRAVILSDSLWQRRFGGSANVIGRALSIDGLLYTVIGVMGPQFHFPLANEPAQLWVSVAADAEPTLYGGTIPISRGYPHYRAAIARLKNTAGLEVARAELDLIARNLASTYPAYDAETGVRVTPALQWLTGTVRSPLLVLFLAVGCLLLIACTNVANLLLARASSRGREIALRAALGATRGRIARQLLTESLLLAILGGVGGIGFAWIAVEGLAGLLPAGLPRAGEIGLDGRVLSFALLLSLITGIGFGLAPTASLLRTELAGVLKQAAPSLSGGGNSLRRGLVVAEVALAMVLLVGAGLLLASFVQLLQVAPGFRAQGVLSLNIALPESTYPQRSVRVVHFYDQLLGRIRTLPGVQRATIAQSVPLSGADNGTNVELEGRPTVTGNRLTTALRFVGLDYFQTLGIPIQRGRDFLPLDDATAPERAIVNAAFVRRYFASSDPIGRRIRLGFGGKDYKQIIAVVGDVHHTSLGEAVEPEVYVPQAQYPMNEMNVLVLATGDPQRLTRAIQAIVREMDDALPVYGSRSLEELIASSLATPRFWSVLLGLFAAAALLLSAAGIYGVTEYAVAQRTREIGLRLALGATPTSVLRLVIFQGMAAVLVGVGVGALLAFVFAHFLSSQLFGISATDPLIYLIAATILTGVALVACYLPARRATRVDPMVALRCE</sequence>
<comment type="similarity">
    <text evidence="6">Belongs to the ABC-4 integral membrane protein family.</text>
</comment>
<keyword evidence="5 7" id="KW-0472">Membrane</keyword>
<dbReference type="InterPro" id="IPR003838">
    <property type="entry name" value="ABC3_permease_C"/>
</dbReference>
<dbReference type="Pfam" id="PF02687">
    <property type="entry name" value="FtsX"/>
    <property type="match status" value="2"/>
</dbReference>
<dbReference type="InterPro" id="IPR025857">
    <property type="entry name" value="MacB_PCD"/>
</dbReference>
<gene>
    <name evidence="10" type="ORF">GKIL_4031</name>
</gene>
<dbReference type="eggNOG" id="COG0577">
    <property type="taxonomic scope" value="Bacteria"/>
</dbReference>
<dbReference type="STRING" id="1183438.GKIL_4031"/>
<comment type="subcellular location">
    <subcellularLocation>
        <location evidence="1">Cell membrane</location>
        <topology evidence="1">Multi-pass membrane protein</topology>
    </subcellularLocation>
</comment>
<keyword evidence="10" id="KW-0547">Nucleotide-binding</keyword>
<evidence type="ECO:0000313" key="11">
    <source>
        <dbReference type="Proteomes" id="UP000017396"/>
    </source>
</evidence>
<evidence type="ECO:0000256" key="1">
    <source>
        <dbReference type="ARBA" id="ARBA00004651"/>
    </source>
</evidence>
<keyword evidence="11" id="KW-1185">Reference proteome</keyword>
<feature type="transmembrane region" description="Helical" evidence="7">
    <location>
        <begin position="506"/>
        <end position="529"/>
    </location>
</feature>
<feature type="transmembrane region" description="Helical" evidence="7">
    <location>
        <begin position="415"/>
        <end position="437"/>
    </location>
</feature>
<evidence type="ECO:0000256" key="7">
    <source>
        <dbReference type="SAM" id="Phobius"/>
    </source>
</evidence>
<feature type="transmembrane region" description="Helical" evidence="7">
    <location>
        <begin position="360"/>
        <end position="383"/>
    </location>
</feature>
<keyword evidence="3 7" id="KW-0812">Transmembrane</keyword>
<evidence type="ECO:0000259" key="9">
    <source>
        <dbReference type="Pfam" id="PF12704"/>
    </source>
</evidence>
<dbReference type="GO" id="GO:0022857">
    <property type="term" value="F:transmembrane transporter activity"/>
    <property type="evidence" value="ECO:0007669"/>
    <property type="project" value="TreeGrafter"/>
</dbReference>
<dbReference type="RefSeq" id="WP_023175617.1">
    <property type="nucleotide sequence ID" value="NC_022600.1"/>
</dbReference>
<evidence type="ECO:0000256" key="2">
    <source>
        <dbReference type="ARBA" id="ARBA00022475"/>
    </source>
</evidence>
<feature type="transmembrane region" description="Helical" evidence="7">
    <location>
        <begin position="99"/>
        <end position="126"/>
    </location>
</feature>
<dbReference type="GO" id="GO:0005886">
    <property type="term" value="C:plasma membrane"/>
    <property type="evidence" value="ECO:0007669"/>
    <property type="project" value="UniProtKB-SubCell"/>
</dbReference>
<keyword evidence="4 7" id="KW-1133">Transmembrane helix</keyword>
<feature type="transmembrane region" description="Helical" evidence="7">
    <location>
        <begin position="822"/>
        <end position="842"/>
    </location>
</feature>
<evidence type="ECO:0000313" key="10">
    <source>
        <dbReference type="EMBL" id="AGY60277.1"/>
    </source>
</evidence>
<feature type="transmembrane region" description="Helical" evidence="7">
    <location>
        <begin position="763"/>
        <end position="786"/>
    </location>
</feature>
<dbReference type="OrthoDB" id="5933722at2"/>
<dbReference type="KEGG" id="glj:GKIL_4031"/>
<dbReference type="PATRIC" id="fig|1183438.3.peg.3968"/>
<dbReference type="NCBIfam" id="TIGR03434">
    <property type="entry name" value="ADOP"/>
    <property type="match status" value="1"/>
</dbReference>
<reference evidence="10 11" key="1">
    <citation type="journal article" date="2013" name="PLoS ONE">
        <title>Cultivation and Complete Genome Sequencing of Gloeobacter kilaueensis sp. nov., from a Lava Cave in Kilauea Caldera, Hawai'i.</title>
        <authorList>
            <person name="Saw J.H."/>
            <person name="Schatz M."/>
            <person name="Brown M.V."/>
            <person name="Kunkel D.D."/>
            <person name="Foster J.S."/>
            <person name="Shick H."/>
            <person name="Christensen S."/>
            <person name="Hou S."/>
            <person name="Wan X."/>
            <person name="Donachie S.P."/>
        </authorList>
    </citation>
    <scope>NUCLEOTIDE SEQUENCE [LARGE SCALE GENOMIC DNA]</scope>
    <source>
        <strain evidence="11">JS</strain>
    </source>
</reference>
<keyword evidence="2" id="KW-1003">Cell membrane</keyword>
<feature type="transmembrane region" description="Helical" evidence="7">
    <location>
        <begin position="854"/>
        <end position="875"/>
    </location>
</feature>